<protein>
    <submittedName>
        <fullName evidence="1">Uncharacterized protein</fullName>
    </submittedName>
</protein>
<name>X1VU01_9ZZZZ</name>
<proteinExistence type="predicted"/>
<accession>X1VU01</accession>
<feature type="non-terminal residue" evidence="1">
    <location>
        <position position="69"/>
    </location>
</feature>
<dbReference type="AlphaFoldDB" id="X1VU01"/>
<organism evidence="1">
    <name type="scientific">marine sediment metagenome</name>
    <dbReference type="NCBI Taxonomy" id="412755"/>
    <lineage>
        <taxon>unclassified sequences</taxon>
        <taxon>metagenomes</taxon>
        <taxon>ecological metagenomes</taxon>
    </lineage>
</organism>
<dbReference type="EMBL" id="BARW01035518">
    <property type="protein sequence ID" value="GAJ20986.1"/>
    <property type="molecule type" value="Genomic_DNA"/>
</dbReference>
<sequence>MELKQDEITQEQWDEWKQLMRDNCCAECGCDLTIKTIPEHATLYFGCHNTEHHGFIERTTYTQELRRGA</sequence>
<gene>
    <name evidence="1" type="ORF">S12H4_55375</name>
</gene>
<reference evidence="1" key="1">
    <citation type="journal article" date="2014" name="Front. Microbiol.">
        <title>High frequency of phylogenetically diverse reductive dehalogenase-homologous genes in deep subseafloor sedimentary metagenomes.</title>
        <authorList>
            <person name="Kawai M."/>
            <person name="Futagami T."/>
            <person name="Toyoda A."/>
            <person name="Takaki Y."/>
            <person name="Nishi S."/>
            <person name="Hori S."/>
            <person name="Arai W."/>
            <person name="Tsubouchi T."/>
            <person name="Morono Y."/>
            <person name="Uchiyama I."/>
            <person name="Ito T."/>
            <person name="Fujiyama A."/>
            <person name="Inagaki F."/>
            <person name="Takami H."/>
        </authorList>
    </citation>
    <scope>NUCLEOTIDE SEQUENCE</scope>
    <source>
        <strain evidence="1">Expedition CK06-06</strain>
    </source>
</reference>
<comment type="caution">
    <text evidence="1">The sequence shown here is derived from an EMBL/GenBank/DDBJ whole genome shotgun (WGS) entry which is preliminary data.</text>
</comment>
<evidence type="ECO:0000313" key="1">
    <source>
        <dbReference type="EMBL" id="GAJ20986.1"/>
    </source>
</evidence>